<feature type="compositionally biased region" description="Polar residues" evidence="1">
    <location>
        <begin position="177"/>
        <end position="188"/>
    </location>
</feature>
<evidence type="ECO:0000313" key="3">
    <source>
        <dbReference type="Proteomes" id="UP000745764"/>
    </source>
</evidence>
<gene>
    <name evidence="2" type="ORF">AWRI4620_LOCUS7135</name>
</gene>
<feature type="region of interest" description="Disordered" evidence="1">
    <location>
        <begin position="172"/>
        <end position="249"/>
    </location>
</feature>
<dbReference type="EMBL" id="CAINUL010000015">
    <property type="protein sequence ID" value="CAD0112880.1"/>
    <property type="molecule type" value="Genomic_DNA"/>
</dbReference>
<evidence type="ECO:0000313" key="2">
    <source>
        <dbReference type="EMBL" id="CAD0112880.1"/>
    </source>
</evidence>
<sequence length="249" mass="27831">MGSNILRNWFVPKDGINRQVISADIQKYLGNDATVRPGKDKEGYWIKAYRNLTSMINDLRMASTKWEQEQRSGRRGMNYEESHTYRQATNTGPNGNGPYRASTNSPQLSANGYGPPGDFYNGHPGYAHDAAPPLHVRGPPQYPPQYPTGHRDPRDDPRFAPEYQDQMRYTNYPPVSVASNGAPSPQTTRSDHYMTTTTTRGLTPPTYPASTPMPDQSYARPSPVDSSYGRERPSAPPGSERGAPRRRIN</sequence>
<dbReference type="Proteomes" id="UP000745764">
    <property type="component" value="Unassembled WGS sequence"/>
</dbReference>
<dbReference type="PANTHER" id="PTHR39609:SF1">
    <property type="entry name" value="RFEG"/>
    <property type="match status" value="1"/>
</dbReference>
<protein>
    <submittedName>
        <fullName evidence="2">Uncharacterized protein</fullName>
    </submittedName>
</protein>
<dbReference type="PANTHER" id="PTHR39609">
    <property type="entry name" value="RFEG-RELATED"/>
    <property type="match status" value="1"/>
</dbReference>
<feature type="compositionally biased region" description="Basic and acidic residues" evidence="1">
    <location>
        <begin position="149"/>
        <end position="159"/>
    </location>
</feature>
<feature type="compositionally biased region" description="Low complexity" evidence="1">
    <location>
        <begin position="195"/>
        <end position="204"/>
    </location>
</feature>
<comment type="caution">
    <text evidence="2">The sequence shown here is derived from an EMBL/GenBank/DDBJ whole genome shotgun (WGS) entry which is preliminary data.</text>
</comment>
<proteinExistence type="predicted"/>
<accession>A0A9N8KJ21</accession>
<feature type="compositionally biased region" description="Polar residues" evidence="1">
    <location>
        <begin position="101"/>
        <end position="110"/>
    </location>
</feature>
<dbReference type="AlphaFoldDB" id="A0A9N8KJ21"/>
<dbReference type="OrthoDB" id="4146887at2759"/>
<evidence type="ECO:0000256" key="1">
    <source>
        <dbReference type="SAM" id="MobiDB-lite"/>
    </source>
</evidence>
<feature type="region of interest" description="Disordered" evidence="1">
    <location>
        <begin position="86"/>
        <end position="160"/>
    </location>
</feature>
<name>A0A9N8KJ21_9PEZI</name>
<organism evidence="2 3">
    <name type="scientific">Aureobasidium uvarum</name>
    <dbReference type="NCBI Taxonomy" id="2773716"/>
    <lineage>
        <taxon>Eukaryota</taxon>
        <taxon>Fungi</taxon>
        <taxon>Dikarya</taxon>
        <taxon>Ascomycota</taxon>
        <taxon>Pezizomycotina</taxon>
        <taxon>Dothideomycetes</taxon>
        <taxon>Dothideomycetidae</taxon>
        <taxon>Dothideales</taxon>
        <taxon>Saccotheciaceae</taxon>
        <taxon>Aureobasidium</taxon>
    </lineage>
</organism>
<reference evidence="2" key="1">
    <citation type="submission" date="2020-06" db="EMBL/GenBank/DDBJ databases">
        <authorList>
            <person name="Onetto C."/>
        </authorList>
    </citation>
    <scope>NUCLEOTIDE SEQUENCE</scope>
</reference>
<keyword evidence="3" id="KW-1185">Reference proteome</keyword>